<dbReference type="InterPro" id="IPR038765">
    <property type="entry name" value="Papain-like_cys_pep_sf"/>
</dbReference>
<keyword evidence="7" id="KW-1185">Reference proteome</keyword>
<dbReference type="EMBL" id="JBFOCI010000003">
    <property type="protein sequence ID" value="MEW9806800.1"/>
    <property type="molecule type" value="Genomic_DNA"/>
</dbReference>
<comment type="caution">
    <text evidence="6">The sequence shown here is derived from an EMBL/GenBank/DDBJ whole genome shotgun (WGS) entry which is preliminary data.</text>
</comment>
<evidence type="ECO:0000256" key="2">
    <source>
        <dbReference type="ARBA" id="ARBA00022670"/>
    </source>
</evidence>
<evidence type="ECO:0000256" key="4">
    <source>
        <dbReference type="ARBA" id="ARBA00022807"/>
    </source>
</evidence>
<evidence type="ECO:0000313" key="6">
    <source>
        <dbReference type="EMBL" id="MEW9806800.1"/>
    </source>
</evidence>
<dbReference type="SUPFAM" id="SSF54001">
    <property type="entry name" value="Cysteine proteinases"/>
    <property type="match status" value="1"/>
</dbReference>
<keyword evidence="2" id="KW-0645">Protease</keyword>
<dbReference type="NCBIfam" id="TIGR02219">
    <property type="entry name" value="phage_NlpC_fam"/>
    <property type="match status" value="1"/>
</dbReference>
<accession>A0ABV3R186</accession>
<gene>
    <name evidence="6" type="ORF">ABUE31_12480</name>
</gene>
<evidence type="ECO:0000256" key="1">
    <source>
        <dbReference type="ARBA" id="ARBA00007074"/>
    </source>
</evidence>
<keyword evidence="4" id="KW-0788">Thiol protease</keyword>
<feature type="domain" description="NlpC/P60" evidence="5">
    <location>
        <begin position="4"/>
        <end position="143"/>
    </location>
</feature>
<reference evidence="6 7" key="1">
    <citation type="submission" date="2024-06" db="EMBL/GenBank/DDBJ databases">
        <authorList>
            <person name="Tuo L."/>
        </authorList>
    </citation>
    <scope>NUCLEOTIDE SEQUENCE [LARGE SCALE GENOMIC DNA]</scope>
    <source>
        <strain evidence="6 7">ZMM04-5</strain>
    </source>
</reference>
<dbReference type="InterPro" id="IPR000064">
    <property type="entry name" value="NLP_P60_dom"/>
</dbReference>
<organism evidence="6 7">
    <name type="scientific">Mesorhizobium marinum</name>
    <dbReference type="NCBI Taxonomy" id="3228790"/>
    <lineage>
        <taxon>Bacteria</taxon>
        <taxon>Pseudomonadati</taxon>
        <taxon>Pseudomonadota</taxon>
        <taxon>Alphaproteobacteria</taxon>
        <taxon>Hyphomicrobiales</taxon>
        <taxon>Phyllobacteriaceae</taxon>
        <taxon>Mesorhizobium</taxon>
    </lineage>
</organism>
<dbReference type="RefSeq" id="WP_367723926.1">
    <property type="nucleotide sequence ID" value="NZ_JBFOCH010000042.1"/>
</dbReference>
<proteinExistence type="inferred from homology"/>
<comment type="similarity">
    <text evidence="1">Belongs to the peptidase C40 family.</text>
</comment>
<name>A0ABV3R186_9HYPH</name>
<sequence>MNGNRIADAVVTETMTWLETPYRHQGRRKGVGCNCIGLVLGVWRAVHGGLPERPGPYAADWAEAGGSERLLEAARRHFVEKPRGAMAPGDVMVFRWRPHLQAKHAGILIGAGRFVHAYEGMAVSASVLAPQWRRRIAGVFAFPEHV</sequence>
<evidence type="ECO:0000256" key="3">
    <source>
        <dbReference type="ARBA" id="ARBA00022801"/>
    </source>
</evidence>
<protein>
    <submittedName>
        <fullName evidence="6">NlpC/P60 family protein</fullName>
    </submittedName>
</protein>
<evidence type="ECO:0000313" key="7">
    <source>
        <dbReference type="Proteomes" id="UP001556196"/>
    </source>
</evidence>
<evidence type="ECO:0000259" key="5">
    <source>
        <dbReference type="PROSITE" id="PS51935"/>
    </source>
</evidence>
<dbReference type="Gene3D" id="3.90.1720.10">
    <property type="entry name" value="endopeptidase domain like (from Nostoc punctiforme)"/>
    <property type="match status" value="1"/>
</dbReference>
<keyword evidence="3" id="KW-0378">Hydrolase</keyword>
<dbReference type="InterPro" id="IPR011929">
    <property type="entry name" value="Phage_pept_NlpC/P60"/>
</dbReference>
<dbReference type="Proteomes" id="UP001556196">
    <property type="component" value="Unassembled WGS sequence"/>
</dbReference>
<dbReference type="PROSITE" id="PS51935">
    <property type="entry name" value="NLPC_P60"/>
    <property type="match status" value="1"/>
</dbReference>
<dbReference type="Pfam" id="PF00877">
    <property type="entry name" value="NLPC_P60"/>
    <property type="match status" value="1"/>
</dbReference>